<dbReference type="InterPro" id="IPR019673">
    <property type="entry name" value="Spore_germination_GerPC"/>
</dbReference>
<keyword evidence="3" id="KW-1185">Reference proteome</keyword>
<gene>
    <name evidence="2" type="primary">gerPC</name>
    <name evidence="2" type="ORF">ACFFNY_26630</name>
</gene>
<keyword evidence="1" id="KW-0175">Coiled coil</keyword>
<dbReference type="Gene3D" id="1.20.1270.70">
    <property type="entry name" value="Designed single chain three-helix bundle"/>
    <property type="match status" value="1"/>
</dbReference>
<proteinExistence type="predicted"/>
<comment type="caution">
    <text evidence="2">The sequence shown here is derived from an EMBL/GenBank/DDBJ whole genome shotgun (WGS) entry which is preliminary data.</text>
</comment>
<dbReference type="Proteomes" id="UP001589619">
    <property type="component" value="Unassembled WGS sequence"/>
</dbReference>
<name>A0ABV5W466_9BACL</name>
<feature type="coiled-coil region" evidence="1">
    <location>
        <begin position="17"/>
        <end position="58"/>
    </location>
</feature>
<accession>A0ABV5W466</accession>
<evidence type="ECO:0000256" key="1">
    <source>
        <dbReference type="SAM" id="Coils"/>
    </source>
</evidence>
<organism evidence="2 3">
    <name type="scientific">Paenibacillus hodogayensis</name>
    <dbReference type="NCBI Taxonomy" id="279208"/>
    <lineage>
        <taxon>Bacteria</taxon>
        <taxon>Bacillati</taxon>
        <taxon>Bacillota</taxon>
        <taxon>Bacilli</taxon>
        <taxon>Bacillales</taxon>
        <taxon>Paenibacillaceae</taxon>
        <taxon>Paenibacillus</taxon>
    </lineage>
</organism>
<dbReference type="CDD" id="cd14686">
    <property type="entry name" value="bZIP"/>
    <property type="match status" value="1"/>
</dbReference>
<evidence type="ECO:0000313" key="3">
    <source>
        <dbReference type="Proteomes" id="UP001589619"/>
    </source>
</evidence>
<sequence length="219" mass="25092">MNELPPPSYFQELGACLQWQAQMLQQLESKVAQLESKVTQLESKVAQMQQQLDALGKQRTMNVEKIEYKFDQLKIEKLDGTLHIGISPELGQSIEDFTANGSPLQFPMTSKQPDTRSRIRDRIDRFLNEECRQLIREREGHYRLVLGSDYVEVMIQDMAGQIDQRISHYMQSVPEGTPSQGIPSYPHSAREDLIVEKIKADITVAIDRHLQTHKKGDDA</sequence>
<dbReference type="RefSeq" id="WP_344907683.1">
    <property type="nucleotide sequence ID" value="NZ_BAAAYO010000006.1"/>
</dbReference>
<dbReference type="Pfam" id="PF10737">
    <property type="entry name" value="GerPC"/>
    <property type="match status" value="1"/>
</dbReference>
<evidence type="ECO:0000313" key="2">
    <source>
        <dbReference type="EMBL" id="MFB9755165.1"/>
    </source>
</evidence>
<dbReference type="EMBL" id="JBHMAG010000018">
    <property type="protein sequence ID" value="MFB9755165.1"/>
    <property type="molecule type" value="Genomic_DNA"/>
</dbReference>
<reference evidence="2 3" key="1">
    <citation type="submission" date="2024-09" db="EMBL/GenBank/DDBJ databases">
        <authorList>
            <person name="Sun Q."/>
            <person name="Mori K."/>
        </authorList>
    </citation>
    <scope>NUCLEOTIDE SEQUENCE [LARGE SCALE GENOMIC DNA]</scope>
    <source>
        <strain evidence="2 3">JCM 12520</strain>
    </source>
</reference>
<protein>
    <submittedName>
        <fullName evidence="2">Spore germination protein GerPC</fullName>
    </submittedName>
</protein>